<keyword evidence="2" id="KW-1185">Reference proteome</keyword>
<evidence type="ECO:0000313" key="1">
    <source>
        <dbReference type="EMBL" id="GFT16788.1"/>
    </source>
</evidence>
<protein>
    <submittedName>
        <fullName evidence="1">MULE domain-containing protein</fullName>
    </submittedName>
</protein>
<dbReference type="Proteomes" id="UP000887013">
    <property type="component" value="Unassembled WGS sequence"/>
</dbReference>
<sequence length="187" mass="21340">MRKDLLNLKAEYNISSEGIMDTNDVVSVGKWVRSLQGREDSPVILFKDQNIYDEDLYPGLKAEDFLLVIMNSCQREILNFYGNDTICLDFTHGMNAYGLDLAAILVLDDKREGFPAAFILSNRQDSKALSLAFVAIKEHVRISPKVMMMDDTESFPNAWRTVFGAPEKRLVRMACGQKLEKKYFKLN</sequence>
<comment type="caution">
    <text evidence="1">The sequence shown here is derived from an EMBL/GenBank/DDBJ whole genome shotgun (WGS) entry which is preliminary data.</text>
</comment>
<accession>A0A8X6NJZ5</accession>
<dbReference type="AlphaFoldDB" id="A0A8X6NJZ5"/>
<organism evidence="1 2">
    <name type="scientific">Nephila pilipes</name>
    <name type="common">Giant wood spider</name>
    <name type="synonym">Nephila maculata</name>
    <dbReference type="NCBI Taxonomy" id="299642"/>
    <lineage>
        <taxon>Eukaryota</taxon>
        <taxon>Metazoa</taxon>
        <taxon>Ecdysozoa</taxon>
        <taxon>Arthropoda</taxon>
        <taxon>Chelicerata</taxon>
        <taxon>Arachnida</taxon>
        <taxon>Araneae</taxon>
        <taxon>Araneomorphae</taxon>
        <taxon>Entelegynae</taxon>
        <taxon>Araneoidea</taxon>
        <taxon>Nephilidae</taxon>
        <taxon>Nephila</taxon>
    </lineage>
</organism>
<reference evidence="1" key="1">
    <citation type="submission" date="2020-08" db="EMBL/GenBank/DDBJ databases">
        <title>Multicomponent nature underlies the extraordinary mechanical properties of spider dragline silk.</title>
        <authorList>
            <person name="Kono N."/>
            <person name="Nakamura H."/>
            <person name="Mori M."/>
            <person name="Yoshida Y."/>
            <person name="Ohtoshi R."/>
            <person name="Malay A.D."/>
            <person name="Moran D.A.P."/>
            <person name="Tomita M."/>
            <person name="Numata K."/>
            <person name="Arakawa K."/>
        </authorList>
    </citation>
    <scope>NUCLEOTIDE SEQUENCE</scope>
</reference>
<dbReference type="OrthoDB" id="6512137at2759"/>
<name>A0A8X6NJZ5_NEPPI</name>
<evidence type="ECO:0000313" key="2">
    <source>
        <dbReference type="Proteomes" id="UP000887013"/>
    </source>
</evidence>
<proteinExistence type="predicted"/>
<gene>
    <name evidence="1" type="ORF">NPIL_87591</name>
</gene>
<dbReference type="EMBL" id="BMAW01010001">
    <property type="protein sequence ID" value="GFT16788.1"/>
    <property type="molecule type" value="Genomic_DNA"/>
</dbReference>